<organism evidence="2 3">
    <name type="scientific">Nocardioides panzhihuensis</name>
    <dbReference type="NCBI Taxonomy" id="860243"/>
    <lineage>
        <taxon>Bacteria</taxon>
        <taxon>Bacillati</taxon>
        <taxon>Actinomycetota</taxon>
        <taxon>Actinomycetes</taxon>
        <taxon>Propionibacteriales</taxon>
        <taxon>Nocardioidaceae</taxon>
        <taxon>Nocardioides</taxon>
    </lineage>
</organism>
<dbReference type="Proteomes" id="UP000564496">
    <property type="component" value="Unassembled WGS sequence"/>
</dbReference>
<evidence type="ECO:0000256" key="1">
    <source>
        <dbReference type="SAM" id="Phobius"/>
    </source>
</evidence>
<reference evidence="2 3" key="1">
    <citation type="submission" date="2020-07" db="EMBL/GenBank/DDBJ databases">
        <title>Sequencing the genomes of 1000 actinobacteria strains.</title>
        <authorList>
            <person name="Klenk H.-P."/>
        </authorList>
    </citation>
    <scope>NUCLEOTIDE SEQUENCE [LARGE SCALE GENOMIC DNA]</scope>
    <source>
        <strain evidence="2 3">DSM 26487</strain>
    </source>
</reference>
<accession>A0A7Z0IR50</accession>
<keyword evidence="1" id="KW-1133">Transmembrane helix</keyword>
<keyword evidence="1" id="KW-0812">Transmembrane</keyword>
<evidence type="ECO:0000313" key="2">
    <source>
        <dbReference type="EMBL" id="NYI76639.1"/>
    </source>
</evidence>
<dbReference type="AlphaFoldDB" id="A0A7Z0IR50"/>
<dbReference type="RefSeq" id="WP_179657262.1">
    <property type="nucleotide sequence ID" value="NZ_JACBZR010000001.1"/>
</dbReference>
<name>A0A7Z0IR50_9ACTN</name>
<sequence>MSIIIARHRRVPLWERCAVAFAMSFFIVFCIGVAIVVGDQLSDDQPEKPIPATCADDATVCWDEIRESPVQTGPGK</sequence>
<comment type="caution">
    <text evidence="2">The sequence shown here is derived from an EMBL/GenBank/DDBJ whole genome shotgun (WGS) entry which is preliminary data.</text>
</comment>
<dbReference type="EMBL" id="JACBZR010000001">
    <property type="protein sequence ID" value="NYI76639.1"/>
    <property type="molecule type" value="Genomic_DNA"/>
</dbReference>
<keyword evidence="3" id="KW-1185">Reference proteome</keyword>
<protein>
    <submittedName>
        <fullName evidence="2">Uncharacterized protein</fullName>
    </submittedName>
</protein>
<evidence type="ECO:0000313" key="3">
    <source>
        <dbReference type="Proteomes" id="UP000564496"/>
    </source>
</evidence>
<keyword evidence="1" id="KW-0472">Membrane</keyword>
<feature type="transmembrane region" description="Helical" evidence="1">
    <location>
        <begin position="17"/>
        <end position="37"/>
    </location>
</feature>
<proteinExistence type="predicted"/>
<gene>
    <name evidence="2" type="ORF">BJ988_001287</name>
</gene>